<feature type="transmembrane region" description="Helical" evidence="1">
    <location>
        <begin position="51"/>
        <end position="68"/>
    </location>
</feature>
<keyword evidence="1" id="KW-0472">Membrane</keyword>
<feature type="transmembrane region" description="Helical" evidence="1">
    <location>
        <begin position="165"/>
        <end position="189"/>
    </location>
</feature>
<dbReference type="Proteomes" id="UP000006230">
    <property type="component" value="Unassembled WGS sequence"/>
</dbReference>
<proteinExistence type="predicted"/>
<keyword evidence="1" id="KW-0812">Transmembrane</keyword>
<comment type="caution">
    <text evidence="2">The sequence shown here is derived from an EMBL/GenBank/DDBJ whole genome shotgun (WGS) entry which is preliminary data.</text>
</comment>
<keyword evidence="1" id="KW-1133">Transmembrane helix</keyword>
<dbReference type="HOGENOM" id="CLU_1446654_0_0_5"/>
<keyword evidence="3" id="KW-1185">Reference proteome</keyword>
<evidence type="ECO:0000313" key="3">
    <source>
        <dbReference type="Proteomes" id="UP000006230"/>
    </source>
</evidence>
<dbReference type="OrthoDB" id="7849442at2"/>
<name>Q0FL68_SALBH</name>
<accession>Q0FL68</accession>
<dbReference type="EMBL" id="AATQ01000035">
    <property type="protein sequence ID" value="EAU44897.1"/>
    <property type="molecule type" value="Genomic_DNA"/>
</dbReference>
<dbReference type="AlphaFoldDB" id="Q0FL68"/>
<protein>
    <submittedName>
        <fullName evidence="2">Uncharacterized protein</fullName>
    </submittedName>
</protein>
<dbReference type="GeneID" id="92505057"/>
<evidence type="ECO:0000256" key="1">
    <source>
        <dbReference type="SAM" id="Phobius"/>
    </source>
</evidence>
<sequence>MGLNSKTDDDTRTPDSAKTHAIRAATLSGILIVLLQSHAAICGAFDCNRDYVILGFGLIVLAAWLYGWRSIPYLLPGIALQAILEGYAPAEILSSADGHALMVTLCAPFAFTTMRWAGIDTEVDLTGGRRVWKIILLAGVKASAFALILRSLLDDLFPTHTLSFSIAYPTVLSDIAGLAVFMLILIGIFRLMQRSE</sequence>
<feature type="transmembrane region" description="Helical" evidence="1">
    <location>
        <begin position="131"/>
        <end position="153"/>
    </location>
</feature>
<feature type="transmembrane region" description="Helical" evidence="1">
    <location>
        <begin position="99"/>
        <end position="119"/>
    </location>
</feature>
<organism evidence="2 3">
    <name type="scientific">Salipiger bermudensis (strain DSM 26914 / JCM 13377 / KCTC 12554 / HTCC2601)</name>
    <name type="common">Pelagibaca bermudensis</name>
    <dbReference type="NCBI Taxonomy" id="314265"/>
    <lineage>
        <taxon>Bacteria</taxon>
        <taxon>Pseudomonadati</taxon>
        <taxon>Pseudomonadota</taxon>
        <taxon>Alphaproteobacteria</taxon>
        <taxon>Rhodobacterales</taxon>
        <taxon>Roseobacteraceae</taxon>
        <taxon>Salipiger</taxon>
    </lineage>
</organism>
<reference evidence="2 3" key="1">
    <citation type="journal article" date="2010" name="J. Bacteriol.">
        <title>Genome sequences of Pelagibaca bermudensis HTCC2601T and Maritimibacter alkaliphilus HTCC2654T, the type strains of two marine Roseobacter genera.</title>
        <authorList>
            <person name="Thrash J.C."/>
            <person name="Cho J.C."/>
            <person name="Ferriera S."/>
            <person name="Johnson J."/>
            <person name="Vergin K.L."/>
            <person name="Giovannoni S.J."/>
        </authorList>
    </citation>
    <scope>NUCLEOTIDE SEQUENCE [LARGE SCALE GENOMIC DNA]</scope>
    <source>
        <strain evidence="3">DSM 26914 / JCM 13377 / KCTC 12554 / HTCC2601</strain>
    </source>
</reference>
<evidence type="ECO:0000313" key="2">
    <source>
        <dbReference type="EMBL" id="EAU44897.1"/>
    </source>
</evidence>
<feature type="transmembrane region" description="Helical" evidence="1">
    <location>
        <begin position="20"/>
        <end position="39"/>
    </location>
</feature>
<dbReference type="RefSeq" id="WP_007800024.1">
    <property type="nucleotide sequence ID" value="NZ_DS022276.1"/>
</dbReference>
<gene>
    <name evidence="2" type="ORF">R2601_23585</name>
</gene>